<accession>A0ABR1AVL8</accession>
<evidence type="ECO:0000256" key="1">
    <source>
        <dbReference type="SAM" id="MobiDB-lite"/>
    </source>
</evidence>
<feature type="compositionally biased region" description="Polar residues" evidence="1">
    <location>
        <begin position="81"/>
        <end position="93"/>
    </location>
</feature>
<reference evidence="2 3" key="1">
    <citation type="submission" date="2023-09" db="EMBL/GenBank/DDBJ databases">
        <title>Genomes of two closely related lineages of the louse Polyplax serrata with different host specificities.</title>
        <authorList>
            <person name="Martinu J."/>
            <person name="Tarabai H."/>
            <person name="Stefka J."/>
            <person name="Hypsa V."/>
        </authorList>
    </citation>
    <scope>NUCLEOTIDE SEQUENCE [LARGE SCALE GENOMIC DNA]</scope>
    <source>
        <strain evidence="2">98ZLc_SE</strain>
    </source>
</reference>
<keyword evidence="3" id="KW-1185">Reference proteome</keyword>
<organism evidence="2 3">
    <name type="scientific">Polyplax serrata</name>
    <name type="common">Common mouse louse</name>
    <dbReference type="NCBI Taxonomy" id="468196"/>
    <lineage>
        <taxon>Eukaryota</taxon>
        <taxon>Metazoa</taxon>
        <taxon>Ecdysozoa</taxon>
        <taxon>Arthropoda</taxon>
        <taxon>Hexapoda</taxon>
        <taxon>Insecta</taxon>
        <taxon>Pterygota</taxon>
        <taxon>Neoptera</taxon>
        <taxon>Paraneoptera</taxon>
        <taxon>Psocodea</taxon>
        <taxon>Troctomorpha</taxon>
        <taxon>Phthiraptera</taxon>
        <taxon>Anoplura</taxon>
        <taxon>Polyplacidae</taxon>
        <taxon>Polyplax</taxon>
    </lineage>
</organism>
<protein>
    <submittedName>
        <fullName evidence="2">Uncharacterized protein</fullName>
    </submittedName>
</protein>
<evidence type="ECO:0000313" key="2">
    <source>
        <dbReference type="EMBL" id="KAK6627990.1"/>
    </source>
</evidence>
<sequence length="218" mass="24146">MPFPSTPAGKPATQVDLSGFLGGSSPSLLDYSPNGSFMRKRGASQGRPRKGDSQLSPEELKRRAKRKRIERVVGEEDAESPLTSAVVGSTTYRSGEESRLLVLRPRSGHVEPHVPPVPKVESRPRGVAKAPVPDRGRSRSRGLVLEQRPAEDRLGHWGLARLVRFSVKEETERQRERAGLKGRSKRGRRRGRPPTSPPRLRLSRSCGLYYVCEHATSS</sequence>
<comment type="caution">
    <text evidence="2">The sequence shown here is derived from an EMBL/GenBank/DDBJ whole genome shotgun (WGS) entry which is preliminary data.</text>
</comment>
<feature type="region of interest" description="Disordered" evidence="1">
    <location>
        <begin position="168"/>
        <end position="202"/>
    </location>
</feature>
<gene>
    <name evidence="2" type="ORF">RUM44_010472</name>
</gene>
<feature type="compositionally biased region" description="Basic residues" evidence="1">
    <location>
        <begin position="180"/>
        <end position="192"/>
    </location>
</feature>
<feature type="compositionally biased region" description="Basic and acidic residues" evidence="1">
    <location>
        <begin position="168"/>
        <end position="179"/>
    </location>
</feature>
<feature type="region of interest" description="Disordered" evidence="1">
    <location>
        <begin position="1"/>
        <end position="150"/>
    </location>
</feature>
<name>A0ABR1AVL8_POLSC</name>
<dbReference type="Proteomes" id="UP001359485">
    <property type="component" value="Unassembled WGS sequence"/>
</dbReference>
<proteinExistence type="predicted"/>
<evidence type="ECO:0000313" key="3">
    <source>
        <dbReference type="Proteomes" id="UP001359485"/>
    </source>
</evidence>
<dbReference type="EMBL" id="JAWJWF010000045">
    <property type="protein sequence ID" value="KAK6627990.1"/>
    <property type="molecule type" value="Genomic_DNA"/>
</dbReference>
<feature type="compositionally biased region" description="Low complexity" evidence="1">
    <location>
        <begin position="17"/>
        <end position="29"/>
    </location>
</feature>